<dbReference type="AlphaFoldDB" id="A0AB34J2R5"/>
<reference evidence="10 11" key="1">
    <citation type="journal article" date="2024" name="Science">
        <title>Giant polyketide synthase enzymes in the biosynthesis of giant marine polyether toxins.</title>
        <authorList>
            <person name="Fallon T.R."/>
            <person name="Shende V.V."/>
            <person name="Wierzbicki I.H."/>
            <person name="Pendleton A.L."/>
            <person name="Watervoot N.F."/>
            <person name="Auber R.P."/>
            <person name="Gonzalez D.J."/>
            <person name="Wisecaver J.H."/>
            <person name="Moore B.S."/>
        </authorList>
    </citation>
    <scope>NUCLEOTIDE SEQUENCE [LARGE SCALE GENOMIC DNA]</scope>
    <source>
        <strain evidence="10 11">12B1</strain>
    </source>
</reference>
<comment type="caution">
    <text evidence="10">The sequence shown here is derived from an EMBL/GenBank/DDBJ whole genome shotgun (WGS) entry which is preliminary data.</text>
</comment>
<feature type="compositionally biased region" description="Pro residues" evidence="8">
    <location>
        <begin position="1"/>
        <end position="11"/>
    </location>
</feature>
<evidence type="ECO:0000256" key="9">
    <source>
        <dbReference type="SAM" id="Phobius"/>
    </source>
</evidence>
<evidence type="ECO:0000256" key="1">
    <source>
        <dbReference type="ARBA" id="ARBA00004651"/>
    </source>
</evidence>
<feature type="transmembrane region" description="Helical" evidence="9">
    <location>
        <begin position="237"/>
        <end position="258"/>
    </location>
</feature>
<evidence type="ECO:0000256" key="5">
    <source>
        <dbReference type="ARBA" id="ARBA00022989"/>
    </source>
</evidence>
<gene>
    <name evidence="10" type="ORF">AB1Y20_005074</name>
</gene>
<keyword evidence="5 9" id="KW-1133">Transmembrane helix</keyword>
<comment type="subcellular location">
    <subcellularLocation>
        <location evidence="1">Cell membrane</location>
        <topology evidence="1">Multi-pass membrane protein</topology>
    </subcellularLocation>
</comment>
<feature type="transmembrane region" description="Helical" evidence="9">
    <location>
        <begin position="343"/>
        <end position="369"/>
    </location>
</feature>
<dbReference type="EMBL" id="JBGBPQ010000013">
    <property type="protein sequence ID" value="KAL1511788.1"/>
    <property type="molecule type" value="Genomic_DNA"/>
</dbReference>
<keyword evidence="4 9" id="KW-0812">Transmembrane</keyword>
<keyword evidence="11" id="KW-1185">Reference proteome</keyword>
<dbReference type="Gene3D" id="1.20.1740.10">
    <property type="entry name" value="Amino acid/polyamine transporter I"/>
    <property type="match status" value="1"/>
</dbReference>
<keyword evidence="3" id="KW-1003">Cell membrane</keyword>
<evidence type="ECO:0000256" key="8">
    <source>
        <dbReference type="SAM" id="MobiDB-lite"/>
    </source>
</evidence>
<feature type="transmembrane region" description="Helical" evidence="9">
    <location>
        <begin position="163"/>
        <end position="182"/>
    </location>
</feature>
<feature type="region of interest" description="Disordered" evidence="8">
    <location>
        <begin position="1"/>
        <end position="52"/>
    </location>
</feature>
<keyword evidence="6 9" id="KW-0472">Membrane</keyword>
<evidence type="ECO:0000313" key="10">
    <source>
        <dbReference type="EMBL" id="KAL1511788.1"/>
    </source>
</evidence>
<dbReference type="GO" id="GO:0005886">
    <property type="term" value="C:plasma membrane"/>
    <property type="evidence" value="ECO:0007669"/>
    <property type="project" value="UniProtKB-SubCell"/>
</dbReference>
<feature type="compositionally biased region" description="Basic and acidic residues" evidence="8">
    <location>
        <begin position="38"/>
        <end position="51"/>
    </location>
</feature>
<organism evidence="10 11">
    <name type="scientific">Prymnesium parvum</name>
    <name type="common">Toxic golden alga</name>
    <dbReference type="NCBI Taxonomy" id="97485"/>
    <lineage>
        <taxon>Eukaryota</taxon>
        <taxon>Haptista</taxon>
        <taxon>Haptophyta</taxon>
        <taxon>Prymnesiophyceae</taxon>
        <taxon>Prymnesiales</taxon>
        <taxon>Prymnesiaceae</taxon>
        <taxon>Prymnesium</taxon>
    </lineage>
</organism>
<feature type="transmembrane region" description="Helical" evidence="9">
    <location>
        <begin position="522"/>
        <end position="542"/>
    </location>
</feature>
<dbReference type="Proteomes" id="UP001515480">
    <property type="component" value="Unassembled WGS sequence"/>
</dbReference>
<sequence>MRPSEPSPPPSAGSAGSDDGAHAAAEPGGWNDLGAAERSAEPRAPREERRSGAPSMFEFEWEVGQWWANGVVRQLRGLNSLAVPFLEDEPPEAEENYSLQPAPKPLGVPQLMGIAFFAVSGSAYGIEETVSVAGPFLTIVALLLTPLLWAYPMAMVVSELSTALPHSGGYIVWVNTAFGPMVSLLNGMSNMLCNVLDCALYPLLLTDYLQRTVLPLLPSPVQMLDDEHWLSVTHSSLLGNLIRVSLVALAALVNVLGVNVVGSAALLLMVVVCAPFVPLIFAAVSAPTFDLSRVFDSSPSLWPQTYGGWYLFATLVLWNTCGYDSAGMMAAEVSHGKLTYPRALSGTVCLTTTMYILPLAFCAAAVGNWGEWREGQFPKLAYELSGPLLSSILTAASIVAMVGVLCTLMCTTSRALLSMAQLRMLPASLSRLHSRFGTPWLAIIVNACMISIATVILEFDALLQLSMFFYAINVIMQCLALLRLRATHPHRLRPTTIIPFPVLCFPMAIALAILFLSPASHWLAAAVLLVATLAVYCCLAILKRPGGTASARALAIEIYHSARLGVLHADDEPPHDERRGTLPFLSRIFASYRQERVPSSAETAAQAVQAFEMTALDLAEDARHDAAEQEPAQPGVRKRSALEEDVIIE</sequence>
<feature type="transmembrane region" description="Helical" evidence="9">
    <location>
        <begin position="496"/>
        <end position="516"/>
    </location>
</feature>
<dbReference type="InterPro" id="IPR002293">
    <property type="entry name" value="AA/rel_permease1"/>
</dbReference>
<feature type="transmembrane region" description="Helical" evidence="9">
    <location>
        <begin position="438"/>
        <end position="457"/>
    </location>
</feature>
<feature type="compositionally biased region" description="Low complexity" evidence="8">
    <location>
        <begin position="12"/>
        <end position="26"/>
    </location>
</feature>
<evidence type="ECO:0000256" key="3">
    <source>
        <dbReference type="ARBA" id="ARBA00022475"/>
    </source>
</evidence>
<evidence type="ECO:0000256" key="2">
    <source>
        <dbReference type="ARBA" id="ARBA00022448"/>
    </source>
</evidence>
<keyword evidence="2" id="KW-0813">Transport</keyword>
<comment type="similarity">
    <text evidence="7">Belongs to the amino acid-polyamine-organocation (APC) superfamily. Polyamine:cation symporter (PHS) (TC 2.A.3.12) family.</text>
</comment>
<evidence type="ECO:0000256" key="7">
    <source>
        <dbReference type="ARBA" id="ARBA00024041"/>
    </source>
</evidence>
<proteinExistence type="inferred from homology"/>
<dbReference type="PANTHER" id="PTHR45826:SF2">
    <property type="entry name" value="AMINO ACID TRANSPORTER"/>
    <property type="match status" value="1"/>
</dbReference>
<evidence type="ECO:0000256" key="6">
    <source>
        <dbReference type="ARBA" id="ARBA00023136"/>
    </source>
</evidence>
<dbReference type="GO" id="GO:0015203">
    <property type="term" value="F:polyamine transmembrane transporter activity"/>
    <property type="evidence" value="ECO:0007669"/>
    <property type="project" value="UniProtKB-ARBA"/>
</dbReference>
<evidence type="ECO:0000256" key="4">
    <source>
        <dbReference type="ARBA" id="ARBA00022692"/>
    </source>
</evidence>
<name>A0AB34J2R5_PRYPA</name>
<evidence type="ECO:0000313" key="11">
    <source>
        <dbReference type="Proteomes" id="UP001515480"/>
    </source>
</evidence>
<accession>A0AB34J2R5</accession>
<dbReference type="Pfam" id="PF13520">
    <property type="entry name" value="AA_permease_2"/>
    <property type="match status" value="1"/>
</dbReference>
<feature type="transmembrane region" description="Helical" evidence="9">
    <location>
        <begin position="463"/>
        <end position="484"/>
    </location>
</feature>
<feature type="transmembrane region" description="Helical" evidence="9">
    <location>
        <begin position="132"/>
        <end position="151"/>
    </location>
</feature>
<dbReference type="PANTHER" id="PTHR45826">
    <property type="entry name" value="POLYAMINE TRANSPORTER PUT1"/>
    <property type="match status" value="1"/>
</dbReference>
<protein>
    <submittedName>
        <fullName evidence="10">Uncharacterized protein</fullName>
    </submittedName>
</protein>
<feature type="region of interest" description="Disordered" evidence="8">
    <location>
        <begin position="622"/>
        <end position="649"/>
    </location>
</feature>
<feature type="transmembrane region" description="Helical" evidence="9">
    <location>
        <begin position="265"/>
        <end position="289"/>
    </location>
</feature>
<dbReference type="InterPro" id="IPR044566">
    <property type="entry name" value="RMV1-like"/>
</dbReference>
<feature type="transmembrane region" description="Helical" evidence="9">
    <location>
        <begin position="309"/>
        <end position="331"/>
    </location>
</feature>
<feature type="transmembrane region" description="Helical" evidence="9">
    <location>
        <begin position="389"/>
        <end position="417"/>
    </location>
</feature>